<dbReference type="InterPro" id="IPR012348">
    <property type="entry name" value="RNR-like"/>
</dbReference>
<dbReference type="SUPFAM" id="SSF47240">
    <property type="entry name" value="Ferritin-like"/>
    <property type="match status" value="1"/>
</dbReference>
<dbReference type="Proteomes" id="UP000190460">
    <property type="component" value="Unassembled WGS sequence"/>
</dbReference>
<dbReference type="Pfam" id="PF02332">
    <property type="entry name" value="Phenol_Hydrox"/>
    <property type="match status" value="1"/>
</dbReference>
<dbReference type="InterPro" id="IPR007029">
    <property type="entry name" value="YHS_dom"/>
</dbReference>
<dbReference type="OrthoDB" id="8521924at2"/>
<dbReference type="EMBL" id="FUYB01000005">
    <property type="protein sequence ID" value="SKA75347.1"/>
    <property type="molecule type" value="Genomic_DNA"/>
</dbReference>
<name>A0A1T4WDS0_9GAMM</name>
<keyword evidence="5" id="KW-1185">Reference proteome</keyword>
<keyword evidence="2" id="KW-0503">Monooxygenase</keyword>
<proteinExistence type="predicted"/>
<dbReference type="Gene3D" id="1.10.620.20">
    <property type="entry name" value="Ribonucleotide Reductase, subunit A"/>
    <property type="match status" value="1"/>
</dbReference>
<reference evidence="4 5" key="1">
    <citation type="submission" date="2017-02" db="EMBL/GenBank/DDBJ databases">
        <authorList>
            <person name="Peterson S.W."/>
        </authorList>
    </citation>
    <scope>NUCLEOTIDE SEQUENCE [LARGE SCALE GENOMIC DNA]</scope>
    <source>
        <strain evidence="4 5">ATCC 49788</strain>
    </source>
</reference>
<organism evidence="4 5">
    <name type="scientific">Thiothrix eikelboomii</name>
    <dbReference type="NCBI Taxonomy" id="92487"/>
    <lineage>
        <taxon>Bacteria</taxon>
        <taxon>Pseudomonadati</taxon>
        <taxon>Pseudomonadota</taxon>
        <taxon>Gammaproteobacteria</taxon>
        <taxon>Thiotrichales</taxon>
        <taxon>Thiotrichaceae</taxon>
        <taxon>Thiothrix</taxon>
    </lineage>
</organism>
<evidence type="ECO:0000313" key="4">
    <source>
        <dbReference type="EMBL" id="SKA75347.1"/>
    </source>
</evidence>
<accession>A0A1T4WDS0</accession>
<dbReference type="RefSeq" id="WP_078921984.1">
    <property type="nucleotide sequence ID" value="NZ_FUYB01000005.1"/>
</dbReference>
<feature type="domain" description="YHS" evidence="3">
    <location>
        <begin position="412"/>
        <end position="450"/>
    </location>
</feature>
<dbReference type="CDD" id="cd01057">
    <property type="entry name" value="AAMH_A"/>
    <property type="match status" value="1"/>
</dbReference>
<dbReference type="AlphaFoldDB" id="A0A1T4WDS0"/>
<evidence type="ECO:0000256" key="1">
    <source>
        <dbReference type="ARBA" id="ARBA00023002"/>
    </source>
</evidence>
<sequence>MAKKLNMRKRYELLTRGLGWEPTYQPKEKVFAQEAYEGIKITDWSKWEDPFRLTADAYWKYQAEKDKKLYAVMDSFAQNNAHLNLADASYVNALKLFIQGVSPLEYAAHRNFARLARQFSGEGAQIACQMQSIDELRHAQTQIHTISHYNKHFHGMHDPFHMFDRVWYLSVPKSYFDDASAAGPFEFITSVSFSFEYLLTNLLFVPFMSGAAYNGDMATVTFGFSAQSDESRHMTLGLEIIKFLLEQHEDNLPIVQGWIDKHFWRAYRLLGLVAMMQDYFLPESPMSWKEGWQIYFVENAGALFNDLARYGLRMPKYHEIATAEADHISHQVFGIFYNYIHAAAFNLGLPSEAKMNWLSEKYPDTFDKYYRPRMEMWAEMAKEGKRFFNMGLPQLCQVCQIPMGFTEIAKGEPMQVAYRVSEFRGDKFHTCSDGCKDIFDHEPEKYVNAWLPVHQIFQGNCGGATVPDVLAWYHFHPEDGGDYAGSADEARWKAMKGTAASSTAAAKTAPADAA</sequence>
<evidence type="ECO:0000256" key="2">
    <source>
        <dbReference type="ARBA" id="ARBA00023033"/>
    </source>
</evidence>
<dbReference type="InterPro" id="IPR009078">
    <property type="entry name" value="Ferritin-like_SF"/>
</dbReference>
<dbReference type="GO" id="GO:0004497">
    <property type="term" value="F:monooxygenase activity"/>
    <property type="evidence" value="ECO:0007669"/>
    <property type="project" value="UniProtKB-KW"/>
</dbReference>
<evidence type="ECO:0000313" key="5">
    <source>
        <dbReference type="Proteomes" id="UP000190460"/>
    </source>
</evidence>
<protein>
    <submittedName>
        <fullName evidence="4">Phenol hydroxylase P3 protein</fullName>
    </submittedName>
</protein>
<gene>
    <name evidence="4" type="ORF">SAMN02745130_01512</name>
</gene>
<dbReference type="Pfam" id="PF04945">
    <property type="entry name" value="YHS"/>
    <property type="match status" value="1"/>
</dbReference>
<keyword evidence="1" id="KW-0560">Oxidoreductase</keyword>
<evidence type="ECO:0000259" key="3">
    <source>
        <dbReference type="Pfam" id="PF04945"/>
    </source>
</evidence>
<dbReference type="STRING" id="92487.SAMN02745130_01512"/>
<dbReference type="InterPro" id="IPR003430">
    <property type="entry name" value="Phenol_Hydrox"/>
</dbReference>